<evidence type="ECO:0000313" key="6">
    <source>
        <dbReference type="EMBL" id="WVX47916.1"/>
    </source>
</evidence>
<evidence type="ECO:0000256" key="1">
    <source>
        <dbReference type="ARBA" id="ARBA00009437"/>
    </source>
</evidence>
<feature type="domain" description="LysR substrate-binding" evidence="5">
    <location>
        <begin position="2"/>
        <end position="127"/>
    </location>
</feature>
<dbReference type="Pfam" id="PF03466">
    <property type="entry name" value="LysR_substrate"/>
    <property type="match status" value="1"/>
</dbReference>
<dbReference type="EMBL" id="CP143423">
    <property type="protein sequence ID" value="WVX47916.1"/>
    <property type="molecule type" value="Genomic_DNA"/>
</dbReference>
<comment type="similarity">
    <text evidence="1">Belongs to the LysR transcriptional regulatory family.</text>
</comment>
<evidence type="ECO:0000256" key="3">
    <source>
        <dbReference type="ARBA" id="ARBA00023125"/>
    </source>
</evidence>
<evidence type="ECO:0000259" key="5">
    <source>
        <dbReference type="Pfam" id="PF03466"/>
    </source>
</evidence>
<keyword evidence="2" id="KW-0805">Transcription regulation</keyword>
<dbReference type="SUPFAM" id="SSF53850">
    <property type="entry name" value="Periplasmic binding protein-like II"/>
    <property type="match status" value="1"/>
</dbReference>
<dbReference type="PANTHER" id="PTHR30346">
    <property type="entry name" value="TRANSCRIPTIONAL DUAL REGULATOR HCAR-RELATED"/>
    <property type="match status" value="1"/>
</dbReference>
<accession>A0ABZ2BPY6</accession>
<dbReference type="PANTHER" id="PTHR30346:SF28">
    <property type="entry name" value="HTH-TYPE TRANSCRIPTIONAL REGULATOR CYNR"/>
    <property type="match status" value="1"/>
</dbReference>
<dbReference type="Gene3D" id="3.40.190.10">
    <property type="entry name" value="Periplasmic binding protein-like II"/>
    <property type="match status" value="2"/>
</dbReference>
<sequence>MVLLPRAHPLSMRAVIPVSALKDTPFVTGSVDRWVVFHRHLNRLCRQAGFEPNVVQTGPDTLSIIGLVACGMGVTIQADNAQVRADLRIVTRPIMEAHDPVITHAVWRRDMQDKASLLMRAYLHAAFATP</sequence>
<keyword evidence="3" id="KW-0238">DNA-binding</keyword>
<dbReference type="Proteomes" id="UP001318682">
    <property type="component" value="Chromosome"/>
</dbReference>
<evidence type="ECO:0000313" key="7">
    <source>
        <dbReference type="Proteomes" id="UP001318682"/>
    </source>
</evidence>
<protein>
    <recommendedName>
        <fullName evidence="5">LysR substrate-binding domain-containing protein</fullName>
    </recommendedName>
</protein>
<gene>
    <name evidence="6" type="ORF">ROLI_009900</name>
</gene>
<organism evidence="6 7">
    <name type="scientific">Roseobacter fucihabitans</name>
    <dbReference type="NCBI Taxonomy" id="1537242"/>
    <lineage>
        <taxon>Bacteria</taxon>
        <taxon>Pseudomonadati</taxon>
        <taxon>Pseudomonadota</taxon>
        <taxon>Alphaproteobacteria</taxon>
        <taxon>Rhodobacterales</taxon>
        <taxon>Roseobacteraceae</taxon>
        <taxon>Roseobacter</taxon>
    </lineage>
</organism>
<name>A0ABZ2BPY6_9RHOB</name>
<dbReference type="InterPro" id="IPR005119">
    <property type="entry name" value="LysR_subst-bd"/>
</dbReference>
<keyword evidence="4" id="KW-0804">Transcription</keyword>
<proteinExistence type="inferred from homology"/>
<evidence type="ECO:0000256" key="2">
    <source>
        <dbReference type="ARBA" id="ARBA00023015"/>
    </source>
</evidence>
<evidence type="ECO:0000256" key="4">
    <source>
        <dbReference type="ARBA" id="ARBA00023163"/>
    </source>
</evidence>
<reference evidence="6 7" key="1">
    <citation type="submission" date="2015-07" db="EMBL/GenBank/DDBJ databases">
        <authorList>
            <person name="Voget S."/>
            <person name="Dogs M."/>
            <person name="Brinkhoff T.H."/>
            <person name="Daniel R."/>
        </authorList>
    </citation>
    <scope>NUCLEOTIDE SEQUENCE [LARGE SCALE GENOMIC DNA]</scope>
    <source>
        <strain evidence="6 7">B14</strain>
    </source>
</reference>
<dbReference type="CDD" id="cd08414">
    <property type="entry name" value="PBP2_LTTR_aromatics_like"/>
    <property type="match status" value="1"/>
</dbReference>
<keyword evidence="7" id="KW-1185">Reference proteome</keyword>
<reference evidence="7" key="2">
    <citation type="submission" date="2024-01" db="EMBL/GenBank/DDBJ databases">
        <title>Roseobacter fucihabitans sp. nov., isolated from the brown alga Fucus spiralis.</title>
        <authorList>
            <person name="Hahnke S."/>
            <person name="Berger M."/>
            <person name="Schlingloff A."/>
            <person name="Athale I."/>
            <person name="Neumann-Schaal M."/>
            <person name="Adenaya A."/>
            <person name="Poehlein A."/>
            <person name="Daniel R."/>
            <person name="Pertersen J."/>
            <person name="Brinkhoff T."/>
        </authorList>
    </citation>
    <scope>NUCLEOTIDE SEQUENCE [LARGE SCALE GENOMIC DNA]</scope>
    <source>
        <strain evidence="7">B14</strain>
    </source>
</reference>